<keyword evidence="1" id="KW-0597">Phosphoprotein</keyword>
<dbReference type="SUPFAM" id="SSF50249">
    <property type="entry name" value="Nucleic acid-binding proteins"/>
    <property type="match status" value="1"/>
</dbReference>
<dbReference type="Gene3D" id="2.40.50.140">
    <property type="entry name" value="Nucleic acid-binding proteins"/>
    <property type="match status" value="1"/>
</dbReference>
<dbReference type="InterPro" id="IPR011129">
    <property type="entry name" value="CSD"/>
</dbReference>
<dbReference type="EMBL" id="SLXE01000052">
    <property type="protein sequence ID" value="TCO97741.1"/>
    <property type="molecule type" value="Genomic_DNA"/>
</dbReference>
<dbReference type="InterPro" id="IPR019844">
    <property type="entry name" value="CSD_CS"/>
</dbReference>
<protein>
    <submittedName>
        <fullName evidence="6">Uncharacterized membrane protein YsdA (DUF1294 family)</fullName>
    </submittedName>
</protein>
<dbReference type="InterPro" id="IPR052069">
    <property type="entry name" value="Ca-reg_mRNA-binding_domain"/>
</dbReference>
<evidence type="ECO:0000256" key="3">
    <source>
        <dbReference type="SAM" id="MobiDB-lite"/>
    </source>
</evidence>
<organism evidence="6 7">
    <name type="scientific">Uruburuella suis</name>
    <dbReference type="NCBI Taxonomy" id="252130"/>
    <lineage>
        <taxon>Bacteria</taxon>
        <taxon>Pseudomonadati</taxon>
        <taxon>Pseudomonadota</taxon>
        <taxon>Betaproteobacteria</taxon>
        <taxon>Neisseriales</taxon>
        <taxon>Neisseriaceae</taxon>
        <taxon>Uruburuella</taxon>
    </lineage>
</organism>
<dbReference type="InterPro" id="IPR002059">
    <property type="entry name" value="CSP_DNA-bd"/>
</dbReference>
<evidence type="ECO:0000313" key="6">
    <source>
        <dbReference type="EMBL" id="TCO97741.1"/>
    </source>
</evidence>
<comment type="caution">
    <text evidence="6">The sequence shown here is derived from an EMBL/GenBank/DDBJ whole genome shotgun (WGS) entry which is preliminary data.</text>
</comment>
<evidence type="ECO:0000256" key="1">
    <source>
        <dbReference type="ARBA" id="ARBA00022553"/>
    </source>
</evidence>
<dbReference type="Pfam" id="PF00313">
    <property type="entry name" value="CSD"/>
    <property type="match status" value="1"/>
</dbReference>
<dbReference type="PROSITE" id="PS00352">
    <property type="entry name" value="CSD_1"/>
    <property type="match status" value="1"/>
</dbReference>
<evidence type="ECO:0000256" key="2">
    <source>
        <dbReference type="RuleBase" id="RU000408"/>
    </source>
</evidence>
<evidence type="ECO:0000256" key="4">
    <source>
        <dbReference type="SAM" id="Phobius"/>
    </source>
</evidence>
<name>A0ABY2BW37_9NEIS</name>
<sequence>MSGKQLHYGTISRWFANRRAGAITTEYNGTCSVILSAAELPEDYQHPQVGDTVRFAIGRDKHERLHAFSVEPVWDEEAKDLRVGRRIIIRLHEWDMRQNGGYGLYGPMPVFVLGQFLNSQLRIPEPGEPLRGTLMEYKPGSWLLRDVDILEEADIAAKPVTVAEAPTEEAAEVVPTDIAEPDKQPDVDTDSASEPPQSTDVAAEPISSDGSFAETPAEIEAQGEVLLNIHAEPIDIAQALPKEKAPPPLPANTVLHGSVAFWDDDKGYGFIQAGAKRRDVFFHVSAYHYRKRRPQIGDKVSFFCDRPVSGERQKAVKVVLSEHEHTLASDETYDQNQMSLNVPKFLAYSLISGVYLAVLWVMLPKLAWVYGALSLVALMLYAADKSAALANASGKRRQRTAENTLHLFSMCGGWPGALVARSLFNHKTTKAGFVRVFWLTVVANMLLTAALLTYGGNHPLVQWLH</sequence>
<feature type="transmembrane region" description="Helical" evidence="4">
    <location>
        <begin position="367"/>
        <end position="383"/>
    </location>
</feature>
<evidence type="ECO:0000259" key="5">
    <source>
        <dbReference type="PROSITE" id="PS51857"/>
    </source>
</evidence>
<dbReference type="Proteomes" id="UP000294721">
    <property type="component" value="Unassembled WGS sequence"/>
</dbReference>
<keyword evidence="7" id="KW-1185">Reference proteome</keyword>
<dbReference type="Pfam" id="PF06961">
    <property type="entry name" value="DUF1294"/>
    <property type="match status" value="1"/>
</dbReference>
<feature type="compositionally biased region" description="Polar residues" evidence="3">
    <location>
        <begin position="190"/>
        <end position="200"/>
    </location>
</feature>
<comment type="subcellular location">
    <subcellularLocation>
        <location evidence="2">Cytoplasm</location>
    </subcellularLocation>
</comment>
<feature type="transmembrane region" description="Helical" evidence="4">
    <location>
        <begin position="345"/>
        <end position="361"/>
    </location>
</feature>
<reference evidence="6 7" key="1">
    <citation type="submission" date="2019-03" db="EMBL/GenBank/DDBJ databases">
        <title>Genomic Encyclopedia of Type Strains, Phase IV (KMG-IV): sequencing the most valuable type-strain genomes for metagenomic binning, comparative biology and taxonomic classification.</title>
        <authorList>
            <person name="Goeker M."/>
        </authorList>
    </citation>
    <scope>NUCLEOTIDE SEQUENCE [LARGE SCALE GENOMIC DNA]</scope>
    <source>
        <strain evidence="6 7">DSM 17474</strain>
    </source>
</reference>
<keyword evidence="4" id="KW-0812">Transmembrane</keyword>
<keyword evidence="4" id="KW-0472">Membrane</keyword>
<keyword evidence="4" id="KW-1133">Transmembrane helix</keyword>
<feature type="transmembrane region" description="Helical" evidence="4">
    <location>
        <begin position="436"/>
        <end position="455"/>
    </location>
</feature>
<feature type="region of interest" description="Disordered" evidence="3">
    <location>
        <begin position="166"/>
        <end position="209"/>
    </location>
</feature>
<dbReference type="PROSITE" id="PS51857">
    <property type="entry name" value="CSD_2"/>
    <property type="match status" value="1"/>
</dbReference>
<dbReference type="InterPro" id="IPR010718">
    <property type="entry name" value="DUF1294"/>
</dbReference>
<evidence type="ECO:0000313" key="7">
    <source>
        <dbReference type="Proteomes" id="UP000294721"/>
    </source>
</evidence>
<proteinExistence type="predicted"/>
<gene>
    <name evidence="6" type="ORF">EV680_15210</name>
</gene>
<feature type="domain" description="CSD" evidence="5">
    <location>
        <begin position="254"/>
        <end position="320"/>
    </location>
</feature>
<dbReference type="InterPro" id="IPR012340">
    <property type="entry name" value="NA-bd_OB-fold"/>
</dbReference>
<dbReference type="PANTHER" id="PTHR12962:SF1">
    <property type="entry name" value="COLD SHOCK DOMAIN-CONTAINING PROTEIN CG9705"/>
    <property type="match status" value="1"/>
</dbReference>
<dbReference type="CDD" id="cd04458">
    <property type="entry name" value="CSP_CDS"/>
    <property type="match status" value="1"/>
</dbReference>
<dbReference type="SMART" id="SM00357">
    <property type="entry name" value="CSP"/>
    <property type="match status" value="1"/>
</dbReference>
<dbReference type="PANTHER" id="PTHR12962">
    <property type="entry name" value="CALCIUM-REGULATED HEAT STABLE PROTEIN CRHSP-24-RELATED"/>
    <property type="match status" value="1"/>
</dbReference>
<accession>A0ABY2BW37</accession>